<evidence type="ECO:0008006" key="3">
    <source>
        <dbReference type="Google" id="ProtNLM"/>
    </source>
</evidence>
<sequence>MTSDEFETLLGRVEPLITRQDTKMRRAITARERLSLTLRFLATGETYKSLSFHYRIGTTTNTHEHTCTALHQVLKDDFLKTPKSEEKWQFPHCLGALDGKHIYIQPPAHTGSM</sequence>
<keyword evidence="2" id="KW-1185">Reference proteome</keyword>
<gene>
    <name evidence="1" type="ORF">QQF64_023975</name>
</gene>
<comment type="caution">
    <text evidence="1">The sequence shown here is derived from an EMBL/GenBank/DDBJ whole genome shotgun (WGS) entry which is preliminary data.</text>
</comment>
<accession>A0ABR3NKK8</accession>
<dbReference type="EMBL" id="JAYMGO010000003">
    <property type="protein sequence ID" value="KAL1277302.1"/>
    <property type="molecule type" value="Genomic_DNA"/>
</dbReference>
<dbReference type="Proteomes" id="UP001558613">
    <property type="component" value="Unassembled WGS sequence"/>
</dbReference>
<evidence type="ECO:0000313" key="1">
    <source>
        <dbReference type="EMBL" id="KAL1277302.1"/>
    </source>
</evidence>
<organism evidence="1 2">
    <name type="scientific">Cirrhinus molitorella</name>
    <name type="common">mud carp</name>
    <dbReference type="NCBI Taxonomy" id="172907"/>
    <lineage>
        <taxon>Eukaryota</taxon>
        <taxon>Metazoa</taxon>
        <taxon>Chordata</taxon>
        <taxon>Craniata</taxon>
        <taxon>Vertebrata</taxon>
        <taxon>Euteleostomi</taxon>
        <taxon>Actinopterygii</taxon>
        <taxon>Neopterygii</taxon>
        <taxon>Teleostei</taxon>
        <taxon>Ostariophysi</taxon>
        <taxon>Cypriniformes</taxon>
        <taxon>Cyprinidae</taxon>
        <taxon>Labeoninae</taxon>
        <taxon>Labeonini</taxon>
        <taxon>Cirrhinus</taxon>
    </lineage>
</organism>
<evidence type="ECO:0000313" key="2">
    <source>
        <dbReference type="Proteomes" id="UP001558613"/>
    </source>
</evidence>
<protein>
    <recommendedName>
        <fullName evidence="3">Transposase</fullName>
    </recommendedName>
</protein>
<proteinExistence type="predicted"/>
<reference evidence="1 2" key="1">
    <citation type="submission" date="2023-09" db="EMBL/GenBank/DDBJ databases">
        <authorList>
            <person name="Wang M."/>
        </authorList>
    </citation>
    <scope>NUCLEOTIDE SEQUENCE [LARGE SCALE GENOMIC DNA]</scope>
    <source>
        <strain evidence="1">GT-2023</strain>
        <tissue evidence="1">Liver</tissue>
    </source>
</reference>
<name>A0ABR3NKK8_9TELE</name>